<keyword evidence="4 9" id="KW-0812">Transmembrane</keyword>
<feature type="transmembrane region" description="Helical" evidence="9">
    <location>
        <begin position="364"/>
        <end position="383"/>
    </location>
</feature>
<feature type="transmembrane region" description="Helical" evidence="9">
    <location>
        <begin position="12"/>
        <end position="34"/>
    </location>
</feature>
<name>A0A1M7YA63_9BACT</name>
<dbReference type="NCBIfam" id="TIGR00254">
    <property type="entry name" value="GGDEF"/>
    <property type="match status" value="1"/>
</dbReference>
<dbReference type="PROSITE" id="PS50887">
    <property type="entry name" value="GGDEF"/>
    <property type="match status" value="1"/>
</dbReference>
<dbReference type="CDD" id="cd01949">
    <property type="entry name" value="GGDEF"/>
    <property type="match status" value="1"/>
</dbReference>
<proteinExistence type="predicted"/>
<evidence type="ECO:0000256" key="8">
    <source>
        <dbReference type="SAM" id="Coils"/>
    </source>
</evidence>
<gene>
    <name evidence="11" type="ORF">SAMN02745220_02871</name>
</gene>
<dbReference type="Pfam" id="PF00990">
    <property type="entry name" value="GGDEF"/>
    <property type="match status" value="1"/>
</dbReference>
<feature type="domain" description="GGDEF" evidence="10">
    <location>
        <begin position="446"/>
        <end position="573"/>
    </location>
</feature>
<evidence type="ECO:0000256" key="7">
    <source>
        <dbReference type="ARBA" id="ARBA00034247"/>
    </source>
</evidence>
<keyword evidence="3" id="KW-1003">Cell membrane</keyword>
<evidence type="ECO:0000256" key="3">
    <source>
        <dbReference type="ARBA" id="ARBA00022475"/>
    </source>
</evidence>
<evidence type="ECO:0000256" key="4">
    <source>
        <dbReference type="ARBA" id="ARBA00022692"/>
    </source>
</evidence>
<evidence type="ECO:0000256" key="9">
    <source>
        <dbReference type="SAM" id="Phobius"/>
    </source>
</evidence>
<organism evidence="11 12">
    <name type="scientific">Desulfopila aestuarii DSM 18488</name>
    <dbReference type="NCBI Taxonomy" id="1121416"/>
    <lineage>
        <taxon>Bacteria</taxon>
        <taxon>Pseudomonadati</taxon>
        <taxon>Thermodesulfobacteriota</taxon>
        <taxon>Desulfobulbia</taxon>
        <taxon>Desulfobulbales</taxon>
        <taxon>Desulfocapsaceae</taxon>
        <taxon>Desulfopila</taxon>
    </lineage>
</organism>
<dbReference type="EMBL" id="FRFE01000014">
    <property type="protein sequence ID" value="SHO49510.1"/>
    <property type="molecule type" value="Genomic_DNA"/>
</dbReference>
<comment type="catalytic activity">
    <reaction evidence="7">
        <text>2 GTP = 3',3'-c-di-GMP + 2 diphosphate</text>
        <dbReference type="Rhea" id="RHEA:24898"/>
        <dbReference type="ChEBI" id="CHEBI:33019"/>
        <dbReference type="ChEBI" id="CHEBI:37565"/>
        <dbReference type="ChEBI" id="CHEBI:58805"/>
        <dbReference type="EC" id="2.7.7.65"/>
    </reaction>
</comment>
<dbReference type="Gene3D" id="3.30.450.20">
    <property type="entry name" value="PAS domain"/>
    <property type="match status" value="2"/>
</dbReference>
<evidence type="ECO:0000259" key="10">
    <source>
        <dbReference type="PROSITE" id="PS50887"/>
    </source>
</evidence>
<dbReference type="InterPro" id="IPR004010">
    <property type="entry name" value="Double_Cache_2"/>
</dbReference>
<dbReference type="InterPro" id="IPR043128">
    <property type="entry name" value="Rev_trsase/Diguanyl_cyclase"/>
</dbReference>
<dbReference type="SMART" id="SM01049">
    <property type="entry name" value="Cache_2"/>
    <property type="match status" value="2"/>
</dbReference>
<evidence type="ECO:0000256" key="2">
    <source>
        <dbReference type="ARBA" id="ARBA00012528"/>
    </source>
</evidence>
<evidence type="ECO:0000256" key="5">
    <source>
        <dbReference type="ARBA" id="ARBA00022989"/>
    </source>
</evidence>
<evidence type="ECO:0000313" key="11">
    <source>
        <dbReference type="EMBL" id="SHO49510.1"/>
    </source>
</evidence>
<dbReference type="OrthoDB" id="8554767at2"/>
<dbReference type="InterPro" id="IPR050469">
    <property type="entry name" value="Diguanylate_Cyclase"/>
</dbReference>
<dbReference type="STRING" id="1121416.SAMN02745220_02871"/>
<protein>
    <recommendedName>
        <fullName evidence="2">diguanylate cyclase</fullName>
        <ecNumber evidence="2">2.7.7.65</ecNumber>
    </recommendedName>
</protein>
<evidence type="ECO:0000256" key="6">
    <source>
        <dbReference type="ARBA" id="ARBA00023136"/>
    </source>
</evidence>
<dbReference type="FunFam" id="3.30.70.270:FF:000001">
    <property type="entry name" value="Diguanylate cyclase domain protein"/>
    <property type="match status" value="1"/>
</dbReference>
<dbReference type="GO" id="GO:0005886">
    <property type="term" value="C:plasma membrane"/>
    <property type="evidence" value="ECO:0007669"/>
    <property type="project" value="UniProtKB-SubCell"/>
</dbReference>
<dbReference type="SUPFAM" id="SSF55073">
    <property type="entry name" value="Nucleotide cyclase"/>
    <property type="match status" value="1"/>
</dbReference>
<dbReference type="InterPro" id="IPR000160">
    <property type="entry name" value="GGDEF_dom"/>
</dbReference>
<evidence type="ECO:0000256" key="1">
    <source>
        <dbReference type="ARBA" id="ARBA00004651"/>
    </source>
</evidence>
<comment type="subcellular location">
    <subcellularLocation>
        <location evidence="1">Cell membrane</location>
        <topology evidence="1">Multi-pass membrane protein</topology>
    </subcellularLocation>
</comment>
<evidence type="ECO:0000313" key="12">
    <source>
        <dbReference type="Proteomes" id="UP000184603"/>
    </source>
</evidence>
<feature type="coiled-coil region" evidence="8">
    <location>
        <begin position="391"/>
        <end position="418"/>
    </location>
</feature>
<keyword evidence="8" id="KW-0175">Coiled coil</keyword>
<dbReference type="Proteomes" id="UP000184603">
    <property type="component" value="Unassembled WGS sequence"/>
</dbReference>
<dbReference type="AlphaFoldDB" id="A0A1M7YA63"/>
<keyword evidence="6 9" id="KW-0472">Membrane</keyword>
<dbReference type="EC" id="2.7.7.65" evidence="2"/>
<dbReference type="Pfam" id="PF08269">
    <property type="entry name" value="dCache_2"/>
    <property type="match status" value="1"/>
</dbReference>
<dbReference type="InterPro" id="IPR029787">
    <property type="entry name" value="Nucleotide_cyclase"/>
</dbReference>
<reference evidence="11 12" key="1">
    <citation type="submission" date="2016-12" db="EMBL/GenBank/DDBJ databases">
        <authorList>
            <person name="Song W.-J."/>
            <person name="Kurnit D.M."/>
        </authorList>
    </citation>
    <scope>NUCLEOTIDE SEQUENCE [LARGE SCALE GENOMIC DNA]</scope>
    <source>
        <strain evidence="11 12">DSM 18488</strain>
    </source>
</reference>
<keyword evidence="5 9" id="KW-1133">Transmembrane helix</keyword>
<accession>A0A1M7YA63</accession>
<dbReference type="PANTHER" id="PTHR45138">
    <property type="entry name" value="REGULATORY COMPONENTS OF SENSORY TRANSDUCTION SYSTEM"/>
    <property type="match status" value="1"/>
</dbReference>
<dbReference type="SMART" id="SM00267">
    <property type="entry name" value="GGDEF"/>
    <property type="match status" value="1"/>
</dbReference>
<dbReference type="Gene3D" id="3.30.70.270">
    <property type="match status" value="1"/>
</dbReference>
<sequence length="573" mass="65600">MNMFSEQNVARISFLCAVVLVAILTVSSGLLFIANKFDTLNKDLVTLEQDFIADEKEQLRNDVSSLQANIASRSKSMKSVLERNLQVRVQEALMTAENIRSTMKSRMSDEMIENVIKEAIRPIRFNDKQGYCFILRLDGEVILYPADTNLEGTNFFSNNIYLAPEVVAEMIELVKAQGQGSLRYDWFKPHDLSGQRVEKISYVALFEPLGWIIGTGEYVDNLDSLTRKTVTNELRESLQGNIPDYFFIYELNNIGGGKDFATMLINNNRPDLVGKPISDDYTDAKGKQFRKEFLKGIREKGEAYVVYWYRKTDGSGDGRKLSYFKFYPEWNWVIAKGIYFDRLDEVIAEKKEELSSKVTEDIKLLILIFFGGVVLALLAAFFLSKGLQRIFNNYRHAQEEYAKQLETLNNELEKQSQTDALTKINNRGYFNEQLAKEIASAERYPNPVSLILFDIDKFKVINDTLGHLAGDTVLRELAALISDNIRQTDVFARWGGEEFVILVTNINIVQAGKFSEKLRKIIETHRFSVERDITCSFGTSTYRPPEKIEDFLQRTDEALYRAKKGGRNRCVSC</sequence>
<dbReference type="InterPro" id="IPR033480">
    <property type="entry name" value="sCache_2"/>
</dbReference>
<dbReference type="PANTHER" id="PTHR45138:SF9">
    <property type="entry name" value="DIGUANYLATE CYCLASE DGCM-RELATED"/>
    <property type="match status" value="1"/>
</dbReference>
<dbReference type="RefSeq" id="WP_073614214.1">
    <property type="nucleotide sequence ID" value="NZ_FRFE01000014.1"/>
</dbReference>
<dbReference type="GO" id="GO:0052621">
    <property type="term" value="F:diguanylate cyclase activity"/>
    <property type="evidence" value="ECO:0007669"/>
    <property type="project" value="UniProtKB-EC"/>
</dbReference>
<keyword evidence="12" id="KW-1185">Reference proteome</keyword>